<evidence type="ECO:0000256" key="2">
    <source>
        <dbReference type="ARBA" id="ARBA00022723"/>
    </source>
</evidence>
<evidence type="ECO:0000259" key="7">
    <source>
        <dbReference type="Pfam" id="PF04082"/>
    </source>
</evidence>
<dbReference type="InterPro" id="IPR051059">
    <property type="entry name" value="VerF-like"/>
</dbReference>
<dbReference type="Proteomes" id="UP001521222">
    <property type="component" value="Unassembled WGS sequence"/>
</dbReference>
<evidence type="ECO:0000256" key="4">
    <source>
        <dbReference type="ARBA" id="ARBA00022771"/>
    </source>
</evidence>
<proteinExistence type="predicted"/>
<evidence type="ECO:0000313" key="8">
    <source>
        <dbReference type="EMBL" id="KAL1611040.1"/>
    </source>
</evidence>
<keyword evidence="9" id="KW-1185">Reference proteome</keyword>
<keyword evidence="3" id="KW-0677">Repeat</keyword>
<comment type="subcellular location">
    <subcellularLocation>
        <location evidence="1">Nucleus</location>
    </subcellularLocation>
</comment>
<keyword evidence="4" id="KW-0863">Zinc-finger</keyword>
<dbReference type="PANTHER" id="PTHR40626:SF11">
    <property type="entry name" value="ZINC FINGER PROTEIN YPR022C"/>
    <property type="match status" value="1"/>
</dbReference>
<evidence type="ECO:0000256" key="6">
    <source>
        <dbReference type="ARBA" id="ARBA00023242"/>
    </source>
</evidence>
<evidence type="ECO:0000256" key="3">
    <source>
        <dbReference type="ARBA" id="ARBA00022737"/>
    </source>
</evidence>
<sequence>MIPYSSTFDVFSAPNISGYQNDFDDLGWMTGSLDPYLWPISFDLGQEFDMLQNAGGSHTTTKQTTAVVAAAATKGLPPTPASDIADLYSRSHSPALDKDAVEVRQYHPTSIEVDAPLHFPDVDPASLADAELEDFAHVHALTSEKMEAITQLAEDIQRGPHHPPFTNLKLPPQPILNAWVQLYFEYFHPVFPILHKPTFSLPEVDPLLVLAVAGIGAQFSSLKNARTFARGIHELVRRRSSSQCEKQNKFGRTVWMTQVIMLNNLAMSHSGDRRELEIAEILQAVPIALARRKGVLEDTLPHDRVAKLQLPLEQTWRLWAVDEERRRTGFGAWLIDFTFRAHFNLTSIMDPCELRNTLPQTEDRWGAISAQSWAGYPPGLARETLESLLSTMDAPQDDASLYDLKASLTHRVMCLAALMICHAPATDLTVAALRQMYRRLDDHELSNIAQKWKESSAQGRMTVYYAARLLETVRNNHATHYAMPVYLLKAVLTLWLYARLFDNSNLTGFTTSINITNPNDADVDQWKLAGPSRIRLPGIADLLSRQGRRKLLSESIIAMHSLGSWGVSKVYLDLLKRLEASEPAT</sequence>
<accession>A0ABR3S2Y6</accession>
<keyword evidence="2" id="KW-0479">Metal-binding</keyword>
<organism evidence="8 9">
    <name type="scientific">Nothophoma quercina</name>
    <dbReference type="NCBI Taxonomy" id="749835"/>
    <lineage>
        <taxon>Eukaryota</taxon>
        <taxon>Fungi</taxon>
        <taxon>Dikarya</taxon>
        <taxon>Ascomycota</taxon>
        <taxon>Pezizomycotina</taxon>
        <taxon>Dothideomycetes</taxon>
        <taxon>Pleosporomycetidae</taxon>
        <taxon>Pleosporales</taxon>
        <taxon>Pleosporineae</taxon>
        <taxon>Didymellaceae</taxon>
        <taxon>Nothophoma</taxon>
    </lineage>
</organism>
<feature type="domain" description="Xylanolytic transcriptional activator regulatory" evidence="7">
    <location>
        <begin position="181"/>
        <end position="373"/>
    </location>
</feature>
<gene>
    <name evidence="8" type="ORF">SLS59_000677</name>
</gene>
<keyword evidence="5" id="KW-0862">Zinc</keyword>
<reference evidence="8 9" key="1">
    <citation type="submission" date="2024-02" db="EMBL/GenBank/DDBJ databases">
        <title>De novo assembly and annotation of 12 fungi associated with fruit tree decline syndrome in Ontario, Canada.</title>
        <authorList>
            <person name="Sulman M."/>
            <person name="Ellouze W."/>
            <person name="Ilyukhin E."/>
        </authorList>
    </citation>
    <scope>NUCLEOTIDE SEQUENCE [LARGE SCALE GENOMIC DNA]</scope>
    <source>
        <strain evidence="8 9">M97-236</strain>
    </source>
</reference>
<evidence type="ECO:0000256" key="5">
    <source>
        <dbReference type="ARBA" id="ARBA00022833"/>
    </source>
</evidence>
<dbReference type="PANTHER" id="PTHR40626">
    <property type="entry name" value="MIP31509P"/>
    <property type="match status" value="1"/>
</dbReference>
<dbReference type="CDD" id="cd12148">
    <property type="entry name" value="fungal_TF_MHR"/>
    <property type="match status" value="1"/>
</dbReference>
<comment type="caution">
    <text evidence="8">The sequence shown here is derived from an EMBL/GenBank/DDBJ whole genome shotgun (WGS) entry which is preliminary data.</text>
</comment>
<dbReference type="Pfam" id="PF04082">
    <property type="entry name" value="Fungal_trans"/>
    <property type="match status" value="1"/>
</dbReference>
<name>A0ABR3S2Y6_9PLEO</name>
<dbReference type="InterPro" id="IPR007219">
    <property type="entry name" value="XnlR_reg_dom"/>
</dbReference>
<dbReference type="EMBL" id="JAKIXB020000002">
    <property type="protein sequence ID" value="KAL1611040.1"/>
    <property type="molecule type" value="Genomic_DNA"/>
</dbReference>
<protein>
    <recommendedName>
        <fullName evidence="7">Xylanolytic transcriptional activator regulatory domain-containing protein</fullName>
    </recommendedName>
</protein>
<evidence type="ECO:0000313" key="9">
    <source>
        <dbReference type="Proteomes" id="UP001521222"/>
    </source>
</evidence>
<keyword evidence="6" id="KW-0539">Nucleus</keyword>
<evidence type="ECO:0000256" key="1">
    <source>
        <dbReference type="ARBA" id="ARBA00004123"/>
    </source>
</evidence>